<dbReference type="GO" id="GO:0016787">
    <property type="term" value="F:hydrolase activity"/>
    <property type="evidence" value="ECO:0007669"/>
    <property type="project" value="UniProtKB-KW"/>
</dbReference>
<dbReference type="InterPro" id="IPR046879">
    <property type="entry name" value="KANL3/Tex30_Abhydrolase"/>
</dbReference>
<gene>
    <name evidence="2" type="ORF">QWY20_09705</name>
</gene>
<feature type="domain" description="KANL3/Tex30 alpha/beta hydrolase-like" evidence="1">
    <location>
        <begin position="20"/>
        <end position="208"/>
    </location>
</feature>
<dbReference type="Proteomes" id="UP001336314">
    <property type="component" value="Unassembled WGS sequence"/>
</dbReference>
<organism evidence="2 3">
    <name type="scientific">Alkalimonas cellulosilytica</name>
    <dbReference type="NCBI Taxonomy" id="3058395"/>
    <lineage>
        <taxon>Bacteria</taxon>
        <taxon>Pseudomonadati</taxon>
        <taxon>Pseudomonadota</taxon>
        <taxon>Gammaproteobacteria</taxon>
        <taxon>Alkalimonas</taxon>
    </lineage>
</organism>
<dbReference type="InterPro" id="IPR029058">
    <property type="entry name" value="AB_hydrolase_fold"/>
</dbReference>
<dbReference type="EMBL" id="JAUHLI010000008">
    <property type="protein sequence ID" value="MEE2001727.1"/>
    <property type="molecule type" value="Genomic_DNA"/>
</dbReference>
<keyword evidence="3" id="KW-1185">Reference proteome</keyword>
<dbReference type="InterPro" id="IPR026555">
    <property type="entry name" value="NSL3/Tex30"/>
</dbReference>
<dbReference type="Gene3D" id="3.40.50.1820">
    <property type="entry name" value="alpha/beta hydrolase"/>
    <property type="match status" value="1"/>
</dbReference>
<comment type="caution">
    <text evidence="2">The sequence shown here is derived from an EMBL/GenBank/DDBJ whole genome shotgun (WGS) entry which is preliminary data.</text>
</comment>
<evidence type="ECO:0000259" key="1">
    <source>
        <dbReference type="Pfam" id="PF20408"/>
    </source>
</evidence>
<dbReference type="RefSeq" id="WP_330128821.1">
    <property type="nucleotide sequence ID" value="NZ_JAUHLI010000008.1"/>
</dbReference>
<dbReference type="PANTHER" id="PTHR13136:SF11">
    <property type="entry name" value="TESTIS-EXPRESSED PROTEIN 30"/>
    <property type="match status" value="1"/>
</dbReference>
<evidence type="ECO:0000313" key="3">
    <source>
        <dbReference type="Proteomes" id="UP001336314"/>
    </source>
</evidence>
<name>A0ABU7J5T3_9GAMM</name>
<proteinExistence type="predicted"/>
<evidence type="ECO:0000313" key="2">
    <source>
        <dbReference type="EMBL" id="MEE2001727.1"/>
    </source>
</evidence>
<accession>A0ABU7J5T3</accession>
<dbReference type="Pfam" id="PF20408">
    <property type="entry name" value="Abhydrolase_11"/>
    <property type="match status" value="1"/>
</dbReference>
<keyword evidence="2" id="KW-0378">Hydrolase</keyword>
<dbReference type="SUPFAM" id="SSF53474">
    <property type="entry name" value="alpha/beta-Hydrolases"/>
    <property type="match status" value="1"/>
</dbReference>
<reference evidence="2 3" key="1">
    <citation type="submission" date="2023-07" db="EMBL/GenBank/DDBJ databases">
        <title>Alkalimonas sp., MEB108 novel, alkaliphilic bacterium isolated from Lonar Lake, India.</title>
        <authorList>
            <person name="Joshi A."/>
            <person name="Thite S."/>
        </authorList>
    </citation>
    <scope>NUCLEOTIDE SEQUENCE [LARGE SCALE GENOMIC DNA]</scope>
    <source>
        <strain evidence="2 3">MEB108</strain>
    </source>
</reference>
<sequence length="229" mass="25117">MSSNLPMPSPLIERPAKPLARLLLAHGAGAGMQGDFMQWLTAALVAEGIEVWRFNFPYMQQQVAEQKKRPPNPMPTLQHAFIEQLQQCPTDLPLFIGGKSMGGRVASMLAVDASLPIAGVLAYGYPFHAPGKDLYRTEHFAVLARSLLILQGERDTFGNSLELADKHWPDVSLHWLTDGDHSFKPRKKSGVTQLALIAEAAAISRGWIETVLAAQSDAKHWAQHGAQHA</sequence>
<dbReference type="PANTHER" id="PTHR13136">
    <property type="entry name" value="TESTIS DEVELOPMENT PROTEIN PRTD"/>
    <property type="match status" value="1"/>
</dbReference>
<protein>
    <submittedName>
        <fullName evidence="2">Alpha/beta hydrolase</fullName>
    </submittedName>
</protein>